<dbReference type="PROSITE" id="PS51671">
    <property type="entry name" value="ACT"/>
    <property type="match status" value="2"/>
</dbReference>
<dbReference type="InterPro" id="IPR002912">
    <property type="entry name" value="ACT_dom"/>
</dbReference>
<dbReference type="Pfam" id="PF01966">
    <property type="entry name" value="HD"/>
    <property type="match status" value="1"/>
</dbReference>
<keyword evidence="6 8" id="KW-0511">Multifunctional enzyme</keyword>
<evidence type="ECO:0000256" key="7">
    <source>
        <dbReference type="ARBA" id="ARBA00047968"/>
    </source>
</evidence>
<dbReference type="CDD" id="cd04900">
    <property type="entry name" value="ACT_UUR-like_1"/>
    <property type="match status" value="1"/>
</dbReference>
<evidence type="ECO:0000259" key="10">
    <source>
        <dbReference type="PROSITE" id="PS51831"/>
    </source>
</evidence>
<keyword evidence="4 8" id="KW-0378">Hydrolase</keyword>
<protein>
    <recommendedName>
        <fullName evidence="8">Bifunctional uridylyltransferase/uridylyl-removing enzyme</fullName>
        <shortName evidence="8">UTase/UR</shortName>
    </recommendedName>
    <alternativeName>
        <fullName evidence="8">Bifunctional [protein-PII] modification enzyme</fullName>
    </alternativeName>
    <alternativeName>
        <fullName evidence="8">Bifunctional nitrogen sensor protein</fullName>
    </alternativeName>
    <domain>
        <recommendedName>
            <fullName evidence="8">[Protein-PII] uridylyltransferase</fullName>
            <shortName evidence="8">PII uridylyltransferase</shortName>
            <shortName evidence="8">UTase</shortName>
            <ecNumber evidence="8">2.7.7.59</ecNumber>
        </recommendedName>
    </domain>
    <domain>
        <recommendedName>
            <fullName evidence="8">[Protein-PII]-UMP uridylyl-removing enzyme</fullName>
            <shortName evidence="8">UR</shortName>
            <ecNumber evidence="8">3.1.4.-</ecNumber>
        </recommendedName>
    </domain>
</protein>
<evidence type="ECO:0000313" key="12">
    <source>
        <dbReference type="Proteomes" id="UP000244441"/>
    </source>
</evidence>
<dbReference type="HAMAP" id="MF_00277">
    <property type="entry name" value="PII_uridylyl_transf"/>
    <property type="match status" value="1"/>
</dbReference>
<evidence type="ECO:0000256" key="4">
    <source>
        <dbReference type="ARBA" id="ARBA00022801"/>
    </source>
</evidence>
<dbReference type="PANTHER" id="PTHR47320:SF1">
    <property type="entry name" value="BIFUNCTIONAL URIDYLYLTRANSFERASE_URIDYLYL-REMOVING ENZYME"/>
    <property type="match status" value="1"/>
</dbReference>
<evidence type="ECO:0000256" key="2">
    <source>
        <dbReference type="ARBA" id="ARBA00022695"/>
    </source>
</evidence>
<evidence type="ECO:0000256" key="6">
    <source>
        <dbReference type="ARBA" id="ARBA00023268"/>
    </source>
</evidence>
<evidence type="ECO:0000256" key="1">
    <source>
        <dbReference type="ARBA" id="ARBA00022679"/>
    </source>
</evidence>
<dbReference type="SUPFAM" id="SSF109604">
    <property type="entry name" value="HD-domain/PDEase-like"/>
    <property type="match status" value="1"/>
</dbReference>
<dbReference type="Pfam" id="PF01842">
    <property type="entry name" value="ACT"/>
    <property type="match status" value="1"/>
</dbReference>
<dbReference type="KEGG" id="cate:C2869_17780"/>
<dbReference type="InterPro" id="IPR013546">
    <property type="entry name" value="PII_UdlTrfase/GS_AdlTrfase"/>
</dbReference>
<comment type="function">
    <text evidence="8">Modifies, by uridylylation and deuridylylation, the PII regulatory proteins (GlnB and homologs), in response to the nitrogen status of the cell that GlnD senses through the glutamine level. Under low glutamine levels, catalyzes the conversion of the PII proteins and UTP to PII-UMP and PPi, while under higher glutamine levels, GlnD hydrolyzes PII-UMP to PII and UMP (deuridylylation). Thus, controls uridylylation state and activity of the PII proteins, and plays an important role in the regulation of nitrogen metabolism.</text>
</comment>
<evidence type="ECO:0000259" key="9">
    <source>
        <dbReference type="PROSITE" id="PS51671"/>
    </source>
</evidence>
<sequence length="873" mass="101318">MSDQQFHIELIHRISNPNDIVNIKKQVSDYHDYLRESFAKQPINKIILGRAFYIDCLIRHLWKSLELEQYKDLSLIAVGGYGRGHLNLHSDIDLLILYKSSIKPEVKTLISQFITLLWDIGLDVGQSVRSIKETITLAKGDITIATNLLEARIVAGCDTTFAKLEKEIGHRRFWPSDKFFTEKRKEQRERHAKFNGTSYNLEPNIKENPGGLRDIQMIGWVAKKHFNVADGNDLVKKDFLQPQELLELQECRQFLWKIRCALHIVAKRSENRLLFEYQTDVAKLLNYGDEGKASVEKMMKEYFVVARRISELNQMLLQYFSEAILEPINPKRCQAINENYDLYNDLIVLKNPQALETPTGLLHLFHVIADNPQIKGLHSMTLRQLRMARRFYEHKEEQLAEHIECQLAFKQLIKHPNFFDSAWDLMHQHGIMAIYTHYWAHIVGLMQFDLFHAYTVDEHTHRLIKNIYRYTQFEFTNEFPRCSSICNDFPRMDLLYLAAIFHDICKGKNGDHSKLGAVAVREFMTQHGYAEIDIDLVAWLVDNHLEISVVSQRKDINDPQVINEFADLVEDEIRLNLLYALTLADIRATNKSLYNQWKASLMRELYTCTLKVLRTGQRQSLSQSQRIQQRKADTIELLENTQVSDQQFEQFWQSMGDEYHLRHKPAQIAWHCEQISASTDNQPIIKVHNDLHKGGTTVFVYCKDRPFLFSGIASNLAVKNFNVHAAMIFSSDQGMAVDSFIILEDDGTLVDNERSQDAIRAVENAINCGEDFVINERIPRKMKQFNVPTKVFWLDSDYHDRTLMELEALDTPGLLAKIGRVFLQNNVTLHSAKVATIGERAEDFFVLSDDEGNKLSDEQKRILSEQIKQELKL</sequence>
<dbReference type="GO" id="GO:0008081">
    <property type="term" value="F:phosphoric diester hydrolase activity"/>
    <property type="evidence" value="ECO:0007669"/>
    <property type="project" value="UniProtKB-UniRule"/>
</dbReference>
<dbReference type="Gene3D" id="1.10.3210.10">
    <property type="entry name" value="Hypothetical protein af1432"/>
    <property type="match status" value="1"/>
</dbReference>
<dbReference type="InterPro" id="IPR010043">
    <property type="entry name" value="UTase/UR"/>
</dbReference>
<keyword evidence="12" id="KW-1185">Reference proteome</keyword>
<dbReference type="CDD" id="cd05401">
    <property type="entry name" value="NT_GlnE_GlnD_like"/>
    <property type="match status" value="1"/>
</dbReference>
<dbReference type="InterPro" id="IPR045865">
    <property type="entry name" value="ACT-like_dom_sf"/>
</dbReference>
<gene>
    <name evidence="8 11" type="primary">glnD</name>
    <name evidence="11" type="ORF">C2869_17780</name>
</gene>
<proteinExistence type="inferred from homology"/>
<comment type="caution">
    <text evidence="8">Lacks conserved residue(s) required for the propagation of feature annotation.</text>
</comment>
<evidence type="ECO:0000256" key="8">
    <source>
        <dbReference type="HAMAP-Rule" id="MF_00277"/>
    </source>
</evidence>
<comment type="catalytic activity">
    <reaction evidence="7">
        <text>guanosine 3',5'-bis(diphosphate) + H2O = GDP + diphosphate + H(+)</text>
        <dbReference type="Rhea" id="RHEA:14253"/>
        <dbReference type="ChEBI" id="CHEBI:15377"/>
        <dbReference type="ChEBI" id="CHEBI:15378"/>
        <dbReference type="ChEBI" id="CHEBI:33019"/>
        <dbReference type="ChEBI" id="CHEBI:58189"/>
        <dbReference type="ChEBI" id="CHEBI:77828"/>
        <dbReference type="EC" id="3.1.7.2"/>
    </reaction>
</comment>
<dbReference type="PROSITE" id="PS51831">
    <property type="entry name" value="HD"/>
    <property type="match status" value="1"/>
</dbReference>
<organism evidence="11 12">
    <name type="scientific">Saccharobesus litoralis</name>
    <dbReference type="NCBI Taxonomy" id="2172099"/>
    <lineage>
        <taxon>Bacteria</taxon>
        <taxon>Pseudomonadati</taxon>
        <taxon>Pseudomonadota</taxon>
        <taxon>Gammaproteobacteria</taxon>
        <taxon>Alteromonadales</taxon>
        <taxon>Alteromonadaceae</taxon>
        <taxon>Saccharobesus</taxon>
    </lineage>
</organism>
<name>A0A2S0VVF3_9ALTE</name>
<dbReference type="EC" id="2.7.7.59" evidence="8"/>
<feature type="region of interest" description="Uridylyltransferase" evidence="8">
    <location>
        <begin position="1"/>
        <end position="335"/>
    </location>
</feature>
<comment type="similarity">
    <text evidence="8">Belongs to the GlnD family.</text>
</comment>
<dbReference type="OrthoDB" id="9758038at2"/>
<dbReference type="SMART" id="SM00471">
    <property type="entry name" value="HDc"/>
    <property type="match status" value="1"/>
</dbReference>
<dbReference type="RefSeq" id="WP_108604217.1">
    <property type="nucleotide sequence ID" value="NZ_CP026604.1"/>
</dbReference>
<dbReference type="SUPFAM" id="SSF81301">
    <property type="entry name" value="Nucleotidyltransferase"/>
    <property type="match status" value="1"/>
</dbReference>
<keyword evidence="5 8" id="KW-0460">Magnesium</keyword>
<comment type="domain">
    <text evidence="8">Has four distinct domains: an N-terminal nucleotidyltransferase (NT) domain responsible for UTase activity, a central HD domain that encodes UR activity, and two C-terminal ACT domains that seem to have a role in glutamine sensing.</text>
</comment>
<feature type="domain" description="HD" evidence="10">
    <location>
        <begin position="456"/>
        <end position="578"/>
    </location>
</feature>
<dbReference type="Proteomes" id="UP000244441">
    <property type="component" value="Chromosome"/>
</dbReference>
<feature type="domain" description="ACT" evidence="9">
    <location>
        <begin position="697"/>
        <end position="780"/>
    </location>
</feature>
<dbReference type="InterPro" id="IPR043519">
    <property type="entry name" value="NT_sf"/>
</dbReference>
<comment type="activity regulation">
    <text evidence="8">Uridylyltransferase (UTase) activity is inhibited by glutamine, while glutamine activates uridylyl-removing (UR) activity.</text>
</comment>
<feature type="domain" description="ACT" evidence="9">
    <location>
        <begin position="803"/>
        <end position="873"/>
    </location>
</feature>
<dbReference type="GO" id="GO:0008773">
    <property type="term" value="F:[protein-PII] uridylyltransferase activity"/>
    <property type="evidence" value="ECO:0007669"/>
    <property type="project" value="UniProtKB-UniRule"/>
</dbReference>
<evidence type="ECO:0000256" key="5">
    <source>
        <dbReference type="ARBA" id="ARBA00022842"/>
    </source>
</evidence>
<comment type="catalytic activity">
    <reaction evidence="8">
        <text>[protein-PII]-uridylyl-L-tyrosine + H2O = [protein-PII]-L-tyrosine + UMP + H(+)</text>
        <dbReference type="Rhea" id="RHEA:48600"/>
        <dbReference type="Rhea" id="RHEA-COMP:12147"/>
        <dbReference type="Rhea" id="RHEA-COMP:12148"/>
        <dbReference type="ChEBI" id="CHEBI:15377"/>
        <dbReference type="ChEBI" id="CHEBI:15378"/>
        <dbReference type="ChEBI" id="CHEBI:46858"/>
        <dbReference type="ChEBI" id="CHEBI:57865"/>
        <dbReference type="ChEBI" id="CHEBI:90602"/>
    </reaction>
</comment>
<dbReference type="GO" id="GO:0008893">
    <property type="term" value="F:guanosine-3',5'-bis(diphosphate) 3'-diphosphatase activity"/>
    <property type="evidence" value="ECO:0007669"/>
    <property type="project" value="UniProtKB-EC"/>
</dbReference>
<dbReference type="InterPro" id="IPR006674">
    <property type="entry name" value="HD_domain"/>
</dbReference>
<dbReference type="InterPro" id="IPR002934">
    <property type="entry name" value="Polymerase_NTP_transf_dom"/>
</dbReference>
<dbReference type="EMBL" id="CP026604">
    <property type="protein sequence ID" value="AWB68152.1"/>
    <property type="molecule type" value="Genomic_DNA"/>
</dbReference>
<keyword evidence="1 8" id="KW-0808">Transferase</keyword>
<dbReference type="GO" id="GO:0006808">
    <property type="term" value="P:regulation of nitrogen utilization"/>
    <property type="evidence" value="ECO:0007669"/>
    <property type="project" value="UniProtKB-UniRule"/>
</dbReference>
<evidence type="ECO:0000256" key="3">
    <source>
        <dbReference type="ARBA" id="ARBA00022737"/>
    </source>
</evidence>
<keyword evidence="3" id="KW-0677">Repeat</keyword>
<dbReference type="NCBIfam" id="TIGR01693">
    <property type="entry name" value="UTase_glnD"/>
    <property type="match status" value="1"/>
</dbReference>
<keyword evidence="2 8" id="KW-0548">Nucleotidyltransferase</keyword>
<evidence type="ECO:0000313" key="11">
    <source>
        <dbReference type="EMBL" id="AWB68152.1"/>
    </source>
</evidence>
<dbReference type="PIRSF" id="PIRSF006288">
    <property type="entry name" value="PII_uridyltransf"/>
    <property type="match status" value="1"/>
</dbReference>
<dbReference type="Pfam" id="PF01909">
    <property type="entry name" value="NTP_transf_2"/>
    <property type="match status" value="1"/>
</dbReference>
<comment type="cofactor">
    <cofactor evidence="8">
        <name>Mg(2+)</name>
        <dbReference type="ChEBI" id="CHEBI:18420"/>
    </cofactor>
</comment>
<dbReference type="CDD" id="cd04899">
    <property type="entry name" value="ACT_ACR-UUR-like_2"/>
    <property type="match status" value="1"/>
</dbReference>
<dbReference type="Pfam" id="PF08335">
    <property type="entry name" value="GlnD_UR_UTase"/>
    <property type="match status" value="1"/>
</dbReference>
<dbReference type="EC" id="3.1.4.-" evidence="8"/>
<dbReference type="PANTHER" id="PTHR47320">
    <property type="entry name" value="BIFUNCTIONAL URIDYLYLTRANSFERASE/URIDYLYL-REMOVING ENZYME"/>
    <property type="match status" value="1"/>
</dbReference>
<reference evidence="11 12" key="1">
    <citation type="submission" date="2018-01" db="EMBL/GenBank/DDBJ databases">
        <title>Genome sequence of a Cantenovulum-like bacteria.</title>
        <authorList>
            <person name="Tan W.R."/>
            <person name="Lau N.-S."/>
            <person name="Go F."/>
            <person name="Amirul A.-A.A."/>
        </authorList>
    </citation>
    <scope>NUCLEOTIDE SEQUENCE [LARGE SCALE GENOMIC DNA]</scope>
    <source>
        <strain evidence="11 12">CCB-QB4</strain>
    </source>
</reference>
<dbReference type="SUPFAM" id="SSF81593">
    <property type="entry name" value="Nucleotidyltransferase substrate binding subunit/domain"/>
    <property type="match status" value="1"/>
</dbReference>
<dbReference type="InterPro" id="IPR003607">
    <property type="entry name" value="HD/PDEase_dom"/>
</dbReference>
<accession>A0A2S0VVF3</accession>
<comment type="catalytic activity">
    <reaction evidence="8">
        <text>[protein-PII]-L-tyrosine + UTP = [protein-PII]-uridylyl-L-tyrosine + diphosphate</text>
        <dbReference type="Rhea" id="RHEA:13673"/>
        <dbReference type="Rhea" id="RHEA-COMP:12147"/>
        <dbReference type="Rhea" id="RHEA-COMP:12148"/>
        <dbReference type="ChEBI" id="CHEBI:33019"/>
        <dbReference type="ChEBI" id="CHEBI:46398"/>
        <dbReference type="ChEBI" id="CHEBI:46858"/>
        <dbReference type="ChEBI" id="CHEBI:90602"/>
        <dbReference type="EC" id="2.7.7.59"/>
    </reaction>
</comment>
<dbReference type="AlphaFoldDB" id="A0A2S0VVF3"/>
<dbReference type="SUPFAM" id="SSF55021">
    <property type="entry name" value="ACT-like"/>
    <property type="match status" value="2"/>
</dbReference>